<dbReference type="Proteomes" id="UP000219331">
    <property type="component" value="Unassembled WGS sequence"/>
</dbReference>
<dbReference type="OrthoDB" id="9816424at2"/>
<name>A0A285RPX1_9HYPH</name>
<gene>
    <name evidence="1" type="ORF">SAMN05421512_102127</name>
</gene>
<dbReference type="InterPro" id="IPR011990">
    <property type="entry name" value="TPR-like_helical_dom_sf"/>
</dbReference>
<dbReference type="EMBL" id="OBML01000002">
    <property type="protein sequence ID" value="SOB96173.1"/>
    <property type="molecule type" value="Genomic_DNA"/>
</dbReference>
<dbReference type="RefSeq" id="WP_141402545.1">
    <property type="nucleotide sequence ID" value="NZ_OBML01000002.1"/>
</dbReference>
<organism evidence="1 2">
    <name type="scientific">Stappia indica</name>
    <dbReference type="NCBI Taxonomy" id="538381"/>
    <lineage>
        <taxon>Bacteria</taxon>
        <taxon>Pseudomonadati</taxon>
        <taxon>Pseudomonadota</taxon>
        <taxon>Alphaproteobacteria</taxon>
        <taxon>Hyphomicrobiales</taxon>
        <taxon>Stappiaceae</taxon>
        <taxon>Stappia</taxon>
    </lineage>
</organism>
<sequence length="396" mass="43598">MMPMQGQLPDLGALADKYGSDKGYRNRDAHGYTAVYDLLLAHRRAEALNFLEIGLLVGGPEATGGSARRETVDAPSIRMWLDYLPNARIFGFDISDFSAVSLDRFTFVQGDMGEPADLARLRAACPDGFDVVVDDGSHASWHQQTAFIGLFPALVPGGTYIIEDLHWQPAQIEELKSVPKTAELFSRFLLEGRFAETGDIPEERYLEAASQIAGVTFVNEAGLPSGPAKMVIIRKKAGEDLQPSRSYHRSRVSQRLGKAEEAAEWARKAETEDPSHFDAAHEHARLTFSLEGPSSTAVELARGLVERFPDNDRGLALGAWVLSRLPEHLAEGVSLQQRAVERAPGVAGYRVTLAHLLRRSGEHDLARSVLEETLELFPDNELARQRLAELTTKDGM</sequence>
<dbReference type="Gene3D" id="1.25.40.10">
    <property type="entry name" value="Tetratricopeptide repeat domain"/>
    <property type="match status" value="1"/>
</dbReference>
<dbReference type="Gene3D" id="3.40.50.150">
    <property type="entry name" value="Vaccinia Virus protein VP39"/>
    <property type="match status" value="1"/>
</dbReference>
<dbReference type="STRING" id="538381.GCA_001696535_03381"/>
<dbReference type="InterPro" id="IPR029063">
    <property type="entry name" value="SAM-dependent_MTases_sf"/>
</dbReference>
<dbReference type="SUPFAM" id="SSF48452">
    <property type="entry name" value="TPR-like"/>
    <property type="match status" value="1"/>
</dbReference>
<dbReference type="SUPFAM" id="SSF53335">
    <property type="entry name" value="S-adenosyl-L-methionine-dependent methyltransferases"/>
    <property type="match status" value="1"/>
</dbReference>
<protein>
    <submittedName>
        <fullName evidence="1">Tetratricopeptide repeat-containing protein</fullName>
    </submittedName>
</protein>
<dbReference type="Pfam" id="PF13428">
    <property type="entry name" value="TPR_14"/>
    <property type="match status" value="1"/>
</dbReference>
<reference evidence="1 2" key="1">
    <citation type="submission" date="2017-08" db="EMBL/GenBank/DDBJ databases">
        <authorList>
            <person name="de Groot N.N."/>
        </authorList>
    </citation>
    <scope>NUCLEOTIDE SEQUENCE [LARGE SCALE GENOMIC DNA]</scope>
    <source>
        <strain evidence="1 2">USBA 352</strain>
    </source>
</reference>
<evidence type="ECO:0000313" key="1">
    <source>
        <dbReference type="EMBL" id="SOB96173.1"/>
    </source>
</evidence>
<accession>A0A285RPX1</accession>
<evidence type="ECO:0000313" key="2">
    <source>
        <dbReference type="Proteomes" id="UP000219331"/>
    </source>
</evidence>
<proteinExistence type="predicted"/>
<dbReference type="AlphaFoldDB" id="A0A285RPX1"/>
<keyword evidence="2" id="KW-1185">Reference proteome</keyword>